<sequence>MEIKEIQEDLEKFESLIKSFNFEYANFFAGNMKFPPVVREREINKIIRKYNLSQITNPTLRFKFNNLVARFLTYREKWNRKMMEKEGIKRTFVKRGSLDAEIQKNKIELNINKKIDKELEKLSDSYNKDKIKKVINKKVKEMQAKGFNDFDIKINIVNGKPKLLIRPKL</sequence>
<dbReference type="EMBL" id="VFJB01000005">
    <property type="protein sequence ID" value="KAA0258020.1"/>
    <property type="molecule type" value="Genomic_DNA"/>
</dbReference>
<dbReference type="RefSeq" id="WP_149266341.1">
    <property type="nucleotide sequence ID" value="NZ_VFJB01000005.1"/>
</dbReference>
<gene>
    <name evidence="1" type="ORF">FHQ18_06395</name>
</gene>
<reference evidence="1 2" key="1">
    <citation type="submission" date="2019-06" db="EMBL/GenBank/DDBJ databases">
        <title>Genomic insights into carbon and energy metabolism of Deferribacter autotrophicus revealed new metabolic traits in the phylum Deferribacteres.</title>
        <authorList>
            <person name="Slobodkin A.I."/>
            <person name="Slobodkina G.B."/>
            <person name="Allioux M."/>
            <person name="Alain K."/>
            <person name="Jebbar M."/>
            <person name="Shadrin V."/>
            <person name="Kublanov I.V."/>
            <person name="Toshchakov S.V."/>
            <person name="Bonch-Osmolovskaya E.A."/>
        </authorList>
    </citation>
    <scope>NUCLEOTIDE SEQUENCE [LARGE SCALE GENOMIC DNA]</scope>
    <source>
        <strain evidence="1 2">SL50</strain>
    </source>
</reference>
<dbReference type="Proteomes" id="UP000322876">
    <property type="component" value="Unassembled WGS sequence"/>
</dbReference>
<name>A0A5A8F1P0_9BACT</name>
<protein>
    <submittedName>
        <fullName evidence="1">Uncharacterized protein</fullName>
    </submittedName>
</protein>
<organism evidence="1 2">
    <name type="scientific">Deferribacter autotrophicus</name>
    <dbReference type="NCBI Taxonomy" id="500465"/>
    <lineage>
        <taxon>Bacteria</taxon>
        <taxon>Pseudomonadati</taxon>
        <taxon>Deferribacterota</taxon>
        <taxon>Deferribacteres</taxon>
        <taxon>Deferribacterales</taxon>
        <taxon>Deferribacteraceae</taxon>
        <taxon>Deferribacter</taxon>
    </lineage>
</organism>
<evidence type="ECO:0000313" key="2">
    <source>
        <dbReference type="Proteomes" id="UP000322876"/>
    </source>
</evidence>
<dbReference type="AlphaFoldDB" id="A0A5A8F1P0"/>
<evidence type="ECO:0000313" key="1">
    <source>
        <dbReference type="EMBL" id="KAA0258020.1"/>
    </source>
</evidence>
<keyword evidence="2" id="KW-1185">Reference proteome</keyword>
<proteinExistence type="predicted"/>
<accession>A0A5A8F1P0</accession>
<dbReference type="OrthoDB" id="9796415at2"/>
<comment type="caution">
    <text evidence="1">The sequence shown here is derived from an EMBL/GenBank/DDBJ whole genome shotgun (WGS) entry which is preliminary data.</text>
</comment>